<dbReference type="InterPro" id="IPR009875">
    <property type="entry name" value="PilZ_domain"/>
</dbReference>
<dbReference type="Pfam" id="PF07238">
    <property type="entry name" value="PilZ"/>
    <property type="match status" value="1"/>
</dbReference>
<dbReference type="AlphaFoldDB" id="A0A7C3CTL0"/>
<feature type="domain" description="PilZ" evidence="1">
    <location>
        <begin position="3"/>
        <end position="100"/>
    </location>
</feature>
<dbReference type="EMBL" id="DRMH01000082">
    <property type="protein sequence ID" value="HFC98093.1"/>
    <property type="molecule type" value="Genomic_DNA"/>
</dbReference>
<gene>
    <name evidence="2" type="ORF">ENJ40_06510</name>
</gene>
<dbReference type="Proteomes" id="UP000886043">
    <property type="component" value="Unassembled WGS sequence"/>
</dbReference>
<dbReference type="Gene3D" id="2.40.10.220">
    <property type="entry name" value="predicted glycosyltransferase like domains"/>
    <property type="match status" value="1"/>
</dbReference>
<evidence type="ECO:0000313" key="2">
    <source>
        <dbReference type="EMBL" id="HFC98093.1"/>
    </source>
</evidence>
<sequence length="113" mass="13018">MAEKRWYSRYPVSLSGGLAKSHFMIKVELLDLSIEGARIRTDTDRLKVGDKVKLSIHTKPPIKVEGEVRWCRKTPRGIEAGIHFTNMDFKYRQHLQSLISQIALSSTPDAYFR</sequence>
<comment type="caution">
    <text evidence="2">The sequence shown here is derived from an EMBL/GenBank/DDBJ whole genome shotgun (WGS) entry which is preliminary data.</text>
</comment>
<dbReference type="SUPFAM" id="SSF141371">
    <property type="entry name" value="PilZ domain-like"/>
    <property type="match status" value="1"/>
</dbReference>
<dbReference type="GO" id="GO:0035438">
    <property type="term" value="F:cyclic-di-GMP binding"/>
    <property type="evidence" value="ECO:0007669"/>
    <property type="project" value="InterPro"/>
</dbReference>
<organism evidence="2">
    <name type="scientific">Thermosulfurimonas dismutans</name>
    <dbReference type="NCBI Taxonomy" id="999894"/>
    <lineage>
        <taxon>Bacteria</taxon>
        <taxon>Pseudomonadati</taxon>
        <taxon>Thermodesulfobacteriota</taxon>
        <taxon>Thermodesulfobacteria</taxon>
        <taxon>Thermodesulfobacteriales</taxon>
        <taxon>Thermodesulfobacteriaceae</taxon>
        <taxon>Thermosulfurimonas</taxon>
    </lineage>
</organism>
<reference evidence="2" key="1">
    <citation type="journal article" date="2020" name="mSystems">
        <title>Genome- and Community-Level Interaction Insights into Carbon Utilization and Element Cycling Functions of Hydrothermarchaeota in Hydrothermal Sediment.</title>
        <authorList>
            <person name="Zhou Z."/>
            <person name="Liu Y."/>
            <person name="Xu W."/>
            <person name="Pan J."/>
            <person name="Luo Z.H."/>
            <person name="Li M."/>
        </authorList>
    </citation>
    <scope>NUCLEOTIDE SEQUENCE [LARGE SCALE GENOMIC DNA]</scope>
    <source>
        <strain evidence="2">HyVt-483</strain>
    </source>
</reference>
<accession>A0A7C3CTL0</accession>
<evidence type="ECO:0000259" key="1">
    <source>
        <dbReference type="Pfam" id="PF07238"/>
    </source>
</evidence>
<protein>
    <submittedName>
        <fullName evidence="2">PilZ domain-containing protein</fullName>
    </submittedName>
</protein>
<name>A0A7C3CTL0_9BACT</name>
<proteinExistence type="predicted"/>